<organism evidence="9">
    <name type="scientific">Volvox carteri f. nagariensis</name>
    <dbReference type="NCBI Taxonomy" id="3068"/>
    <lineage>
        <taxon>Eukaryota</taxon>
        <taxon>Viridiplantae</taxon>
        <taxon>Chlorophyta</taxon>
        <taxon>core chlorophytes</taxon>
        <taxon>Chlorophyceae</taxon>
        <taxon>CS clade</taxon>
        <taxon>Chlamydomonadales</taxon>
        <taxon>Volvocaceae</taxon>
        <taxon>Volvox</taxon>
    </lineage>
</organism>
<dbReference type="Gene3D" id="3.30.40.10">
    <property type="entry name" value="Zinc/RING finger domain, C3HC4 (zinc finger)"/>
    <property type="match status" value="1"/>
</dbReference>
<evidence type="ECO:0000256" key="1">
    <source>
        <dbReference type="ARBA" id="ARBA00022723"/>
    </source>
</evidence>
<dbReference type="GeneID" id="9616512"/>
<proteinExistence type="predicted"/>
<keyword evidence="3" id="KW-0862">Zinc</keyword>
<keyword evidence="6" id="KW-0812">Transmembrane</keyword>
<feature type="region of interest" description="Disordered" evidence="5">
    <location>
        <begin position="1"/>
        <end position="67"/>
    </location>
</feature>
<dbReference type="InterPro" id="IPR044807">
    <property type="entry name" value="DRIP1-like"/>
</dbReference>
<dbReference type="AlphaFoldDB" id="D8U4W7"/>
<keyword evidence="6" id="KW-0472">Membrane</keyword>
<evidence type="ECO:0000313" key="9">
    <source>
        <dbReference type="Proteomes" id="UP000001058"/>
    </source>
</evidence>
<evidence type="ECO:0000256" key="4">
    <source>
        <dbReference type="PROSITE-ProRule" id="PRU00175"/>
    </source>
</evidence>
<dbReference type="STRING" id="3068.D8U4W7"/>
<sequence>MGSQTQAIQELTQNAETAEGRHDCKRRRRGHERLFLSSGPLGSGAAGVPQEHSLDVSQPDWWQPQPRATLDPDDYQDRPRTSLVACLSCALCHQLLQEAIASLECGHTYCYDCIEARVDIGGNHNVCPVAGCGVVLGPSPFDHHRLVYDTLLDSLVQKIFPRPDLDAALSARRADREEATRLARAELVYLLVVFALAELLYSYFSPPIMARAMFM</sequence>
<gene>
    <name evidence="8" type="ORF">VOLCADRAFT_121205</name>
</gene>
<dbReference type="OrthoDB" id="1305878at2759"/>
<dbReference type="InterPro" id="IPR001841">
    <property type="entry name" value="Znf_RING"/>
</dbReference>
<evidence type="ECO:0000256" key="3">
    <source>
        <dbReference type="ARBA" id="ARBA00022833"/>
    </source>
</evidence>
<dbReference type="InParanoid" id="D8U4W7"/>
<keyword evidence="9" id="KW-1185">Reference proteome</keyword>
<keyword evidence="1" id="KW-0479">Metal-binding</keyword>
<dbReference type="PROSITE" id="PS00518">
    <property type="entry name" value="ZF_RING_1"/>
    <property type="match status" value="1"/>
</dbReference>
<dbReference type="GO" id="GO:0004842">
    <property type="term" value="F:ubiquitin-protein transferase activity"/>
    <property type="evidence" value="ECO:0007669"/>
    <property type="project" value="InterPro"/>
</dbReference>
<dbReference type="PROSITE" id="PS50089">
    <property type="entry name" value="ZF_RING_2"/>
    <property type="match status" value="1"/>
</dbReference>
<evidence type="ECO:0000256" key="5">
    <source>
        <dbReference type="SAM" id="MobiDB-lite"/>
    </source>
</evidence>
<keyword evidence="2 4" id="KW-0863">Zinc-finger</keyword>
<evidence type="ECO:0000259" key="7">
    <source>
        <dbReference type="PROSITE" id="PS50089"/>
    </source>
</evidence>
<dbReference type="EMBL" id="GL378358">
    <property type="protein sequence ID" value="EFJ45262.1"/>
    <property type="molecule type" value="Genomic_DNA"/>
</dbReference>
<dbReference type="InterPro" id="IPR018957">
    <property type="entry name" value="Znf_C3HC4_RING-type"/>
</dbReference>
<protein>
    <recommendedName>
        <fullName evidence="7">RING-type domain-containing protein</fullName>
    </recommendedName>
</protein>
<dbReference type="SMART" id="SM00184">
    <property type="entry name" value="RING"/>
    <property type="match status" value="1"/>
</dbReference>
<dbReference type="PANTHER" id="PTHR46293">
    <property type="entry name" value="E3 UBIQUITIN PROTEIN LIGASE DRIP1"/>
    <property type="match status" value="1"/>
</dbReference>
<dbReference type="eggNOG" id="KOG2660">
    <property type="taxonomic scope" value="Eukaryota"/>
</dbReference>
<dbReference type="GO" id="GO:0008270">
    <property type="term" value="F:zinc ion binding"/>
    <property type="evidence" value="ECO:0007669"/>
    <property type="project" value="UniProtKB-KW"/>
</dbReference>
<dbReference type="Pfam" id="PF00097">
    <property type="entry name" value="zf-C3HC4"/>
    <property type="match status" value="1"/>
</dbReference>
<dbReference type="KEGG" id="vcn:VOLCADRAFT_121205"/>
<accession>D8U4W7</accession>
<name>D8U4W7_VOLCA</name>
<feature type="transmembrane region" description="Helical" evidence="6">
    <location>
        <begin position="187"/>
        <end position="204"/>
    </location>
</feature>
<dbReference type="SUPFAM" id="SSF57850">
    <property type="entry name" value="RING/U-box"/>
    <property type="match status" value="1"/>
</dbReference>
<dbReference type="Proteomes" id="UP000001058">
    <property type="component" value="Unassembled WGS sequence"/>
</dbReference>
<feature type="compositionally biased region" description="Polar residues" evidence="5">
    <location>
        <begin position="1"/>
        <end position="16"/>
    </location>
</feature>
<dbReference type="InterPro" id="IPR017907">
    <property type="entry name" value="Znf_RING_CS"/>
</dbReference>
<dbReference type="RefSeq" id="XP_002953638.1">
    <property type="nucleotide sequence ID" value="XM_002953592.1"/>
</dbReference>
<dbReference type="InterPro" id="IPR013083">
    <property type="entry name" value="Znf_RING/FYVE/PHD"/>
</dbReference>
<keyword evidence="6" id="KW-1133">Transmembrane helix</keyword>
<feature type="domain" description="RING-type" evidence="7">
    <location>
        <begin position="89"/>
        <end position="129"/>
    </location>
</feature>
<evidence type="ECO:0000313" key="8">
    <source>
        <dbReference type="EMBL" id="EFJ45262.1"/>
    </source>
</evidence>
<evidence type="ECO:0000256" key="2">
    <source>
        <dbReference type="ARBA" id="ARBA00022771"/>
    </source>
</evidence>
<reference evidence="8 9" key="1">
    <citation type="journal article" date="2010" name="Science">
        <title>Genomic analysis of organismal complexity in the multicellular green alga Volvox carteri.</title>
        <authorList>
            <person name="Prochnik S.E."/>
            <person name="Umen J."/>
            <person name="Nedelcu A.M."/>
            <person name="Hallmann A."/>
            <person name="Miller S.M."/>
            <person name="Nishii I."/>
            <person name="Ferris P."/>
            <person name="Kuo A."/>
            <person name="Mitros T."/>
            <person name="Fritz-Laylin L.K."/>
            <person name="Hellsten U."/>
            <person name="Chapman J."/>
            <person name="Simakov O."/>
            <person name="Rensing S.A."/>
            <person name="Terry A."/>
            <person name="Pangilinan J."/>
            <person name="Kapitonov V."/>
            <person name="Jurka J."/>
            <person name="Salamov A."/>
            <person name="Shapiro H."/>
            <person name="Schmutz J."/>
            <person name="Grimwood J."/>
            <person name="Lindquist E."/>
            <person name="Lucas S."/>
            <person name="Grigoriev I.V."/>
            <person name="Schmitt R."/>
            <person name="Kirk D."/>
            <person name="Rokhsar D.S."/>
        </authorList>
    </citation>
    <scope>NUCLEOTIDE SEQUENCE [LARGE SCALE GENOMIC DNA]</scope>
    <source>
        <strain evidence="9">f. Nagariensis / Eve</strain>
    </source>
</reference>
<evidence type="ECO:0000256" key="6">
    <source>
        <dbReference type="SAM" id="Phobius"/>
    </source>
</evidence>
<dbReference type="PANTHER" id="PTHR46293:SF14">
    <property type="match status" value="1"/>
</dbReference>